<organism evidence="1 2">
    <name type="scientific">Helicobacter pylori Hp H-6</name>
    <dbReference type="NCBI Taxonomy" id="992061"/>
    <lineage>
        <taxon>Bacteria</taxon>
        <taxon>Pseudomonadati</taxon>
        <taxon>Campylobacterota</taxon>
        <taxon>Epsilonproteobacteria</taxon>
        <taxon>Campylobacterales</taxon>
        <taxon>Helicobacteraceae</taxon>
        <taxon>Helicobacter</taxon>
    </lineage>
</organism>
<gene>
    <name evidence="1" type="ORF">HPHPH6_0100</name>
</gene>
<dbReference type="EMBL" id="AKOZ01000003">
    <property type="protein sequence ID" value="EJB82898.1"/>
    <property type="molecule type" value="Genomic_DNA"/>
</dbReference>
<dbReference type="PATRIC" id="fig|992061.3.peg.105"/>
<sequence>MNSLFNGFFLNSLFFKILFFGDFDEKSFLAFLTIWLVENLTLI</sequence>
<name>J0DAL6_HELPX</name>
<reference evidence="1 2" key="1">
    <citation type="journal article" date="2013" name="Pathog. Dis.">
        <title>Genome sequences of 65 Helicobacter pylori strains isolated from asymptomatic individuals and patients with gastric cancer, peptic ulcer disease, or gastritis.</title>
        <authorList>
            <person name="Blanchard T.G."/>
            <person name="Czinn S.J."/>
            <person name="Correa P."/>
            <person name="Nakazawa T."/>
            <person name="Keelan M."/>
            <person name="Morningstar L."/>
            <person name="Santana-Cruz I."/>
            <person name="Maroo A."/>
            <person name="McCracken C."/>
            <person name="Shefchek K."/>
            <person name="Daugherty S."/>
            <person name="Song Y."/>
            <person name="Fraser C.M."/>
            <person name="Fricke W.F."/>
        </authorList>
    </citation>
    <scope>NUCLEOTIDE SEQUENCE [LARGE SCALE GENOMIC DNA]</scope>
    <source>
        <strain evidence="1 2">Hp H-6</strain>
    </source>
</reference>
<dbReference type="AlphaFoldDB" id="J0DAL6"/>
<evidence type="ECO:0000313" key="1">
    <source>
        <dbReference type="EMBL" id="EJB82898.1"/>
    </source>
</evidence>
<dbReference type="Proteomes" id="UP000004177">
    <property type="component" value="Unassembled WGS sequence"/>
</dbReference>
<proteinExistence type="predicted"/>
<evidence type="ECO:0000313" key="2">
    <source>
        <dbReference type="Proteomes" id="UP000004177"/>
    </source>
</evidence>
<accession>J0DAL6</accession>
<protein>
    <submittedName>
        <fullName evidence="1">Uncharacterized protein</fullName>
    </submittedName>
</protein>
<comment type="caution">
    <text evidence="1">The sequence shown here is derived from an EMBL/GenBank/DDBJ whole genome shotgun (WGS) entry which is preliminary data.</text>
</comment>